<keyword evidence="1" id="KW-0808">Transferase</keyword>
<dbReference type="PANTHER" id="PTHR12526">
    <property type="entry name" value="GLYCOSYLTRANSFERASE"/>
    <property type="match status" value="1"/>
</dbReference>
<evidence type="ECO:0000256" key="2">
    <source>
        <dbReference type="SAM" id="MobiDB-lite"/>
    </source>
</evidence>
<dbReference type="InterPro" id="IPR001296">
    <property type="entry name" value="Glyco_trans_1"/>
</dbReference>
<protein>
    <submittedName>
        <fullName evidence="4">Glycosyltransferase</fullName>
    </submittedName>
</protein>
<feature type="domain" description="Glycosyl transferase family 1" evidence="3">
    <location>
        <begin position="189"/>
        <end position="341"/>
    </location>
</feature>
<keyword evidence="5" id="KW-1185">Reference proteome</keyword>
<organism evidence="4 5">
    <name type="scientific">Microbacterium wangchenii</name>
    <dbReference type="NCBI Taxonomy" id="2541726"/>
    <lineage>
        <taxon>Bacteria</taxon>
        <taxon>Bacillati</taxon>
        <taxon>Actinomycetota</taxon>
        <taxon>Actinomycetes</taxon>
        <taxon>Micrococcales</taxon>
        <taxon>Microbacteriaceae</taxon>
        <taxon>Microbacterium</taxon>
    </lineage>
</organism>
<name>A0ABX5SNR8_9MICO</name>
<accession>A0ABX5SNR8</accession>
<dbReference type="Proteomes" id="UP000295748">
    <property type="component" value="Chromosome"/>
</dbReference>
<dbReference type="Gene3D" id="3.40.50.2000">
    <property type="entry name" value="Glycogen Phosphorylase B"/>
    <property type="match status" value="2"/>
</dbReference>
<gene>
    <name evidence="4" type="ORF">E4K62_03100</name>
</gene>
<dbReference type="CDD" id="cd03801">
    <property type="entry name" value="GT4_PimA-like"/>
    <property type="match status" value="1"/>
</dbReference>
<evidence type="ECO:0000313" key="5">
    <source>
        <dbReference type="Proteomes" id="UP000295748"/>
    </source>
</evidence>
<dbReference type="SUPFAM" id="SSF53756">
    <property type="entry name" value="UDP-Glycosyltransferase/glycogen phosphorylase"/>
    <property type="match status" value="1"/>
</dbReference>
<proteinExistence type="predicted"/>
<reference evidence="4 5" key="1">
    <citation type="submission" date="2019-03" db="EMBL/GenBank/DDBJ databases">
        <authorList>
            <person name="Dong K."/>
        </authorList>
    </citation>
    <scope>NUCLEOTIDE SEQUENCE [LARGE SCALE GENOMIC DNA]</scope>
    <source>
        <strain evidence="5">dk512</strain>
    </source>
</reference>
<evidence type="ECO:0000256" key="1">
    <source>
        <dbReference type="ARBA" id="ARBA00022679"/>
    </source>
</evidence>
<evidence type="ECO:0000259" key="3">
    <source>
        <dbReference type="Pfam" id="PF00534"/>
    </source>
</evidence>
<evidence type="ECO:0000313" key="4">
    <source>
        <dbReference type="EMBL" id="QBR87776.1"/>
    </source>
</evidence>
<feature type="region of interest" description="Disordered" evidence="2">
    <location>
        <begin position="1"/>
        <end position="37"/>
    </location>
</feature>
<sequence>MLVDDGDPTEPPTKDRSGVNMHPSHPPLEVTHVGPSPSQLGGMETVLRAYSEATWPSFSMSVVTSSVRGRVGTRLRTIFQAYREVRRARHRCLHFHLSHRGSFIREGFLILRAPRTNGLFATIHGSDFVRTTRESWLWRLIYRTVLGRLSGVAVLNEDARSAVTGLVAGTSVSILPNPGPIDAQPEDLSFTGDRKVLFAGRVGHRKGVDTLIRAWDSVRERYPDASLLLFGPLDADLDPDIEARLPEFHRGEQSPSATHAALRDSACAVLPSRAEGQPMFLIEALAFGVPLVVSDVGGMPGLAMGCGLVVERDNPGALADALCEVLAGGEPVREMRKRARDKYAGSFSIAAHDERLRQFYGLAPSRSIVQER</sequence>
<dbReference type="Pfam" id="PF00534">
    <property type="entry name" value="Glycos_transf_1"/>
    <property type="match status" value="1"/>
</dbReference>
<dbReference type="EMBL" id="CP038266">
    <property type="protein sequence ID" value="QBR87776.1"/>
    <property type="molecule type" value="Genomic_DNA"/>
</dbReference>